<dbReference type="SUPFAM" id="SSF48371">
    <property type="entry name" value="ARM repeat"/>
    <property type="match status" value="1"/>
</dbReference>
<feature type="compositionally biased region" description="Polar residues" evidence="2">
    <location>
        <begin position="702"/>
        <end position="711"/>
    </location>
</feature>
<dbReference type="AlphaFoldDB" id="A0A8B7NML2"/>
<evidence type="ECO:0000256" key="1">
    <source>
        <dbReference type="ARBA" id="ARBA00038349"/>
    </source>
</evidence>
<dbReference type="InterPro" id="IPR051177">
    <property type="entry name" value="CIK-Related_Protein"/>
</dbReference>
<sequence length="990" mass="107191">MNSIPGMENVLNKLRSTMSSAASNAVSNAVSIASQVSNYLPGNPVTREFEAIAHIASAGPGLSWKIYSGYKKSSHQDVSLFVFEKRSLDRWDRQHRDLFLDLLRKGVAQLTRLRHPQILTVQHPLEESRDSLAFATEPVLGSLANVLGSGCHNLPSPVPAALQGYKLEDVEIKYGFVQICEGLQFLNDSVKAVHCSISPDTVVVSQHGAWKLFGFDFCLTNSAASDAKPSWQFPEYRPSLPPPCLPPLEYLAPECILDEGGSVGPPADMYSVGVLVTAVFNAGRPYTAHKGDIEGYKKAWRELARVSGHQLTGVPEPLRDDVRRLLSPTPSTRPTPHHFSQLGYFSDLSVKTLSYLDQLFQWDNVQKSQFYKGLPQLIPQLPHRVALLRVVPAVVQETVNPSMVPFVLPVVLLVAERATDEEFVKHVLPHLKPIMRLTEPVQVLVQLMQQMSLLLTKTPASDVRSDVLPLLYRALDTDTSSLQELCLAALPACARHLDKTTMKTHLLPRIQKLCLSTTNLSVRVSCLVCVGRLLPQLDKWLVLDSVVPFVTQLPSREAPVIMAATGILQVSLTSSSLGLTKEVMATKILPFLLPLSIESCLSIQQHATLMKLIRDMVDKVEAEQKDKLQYLNSIKDEQKTLHQMMPDASSSKPSIQSGGPDSELDSMFAGLGLGQYVSPRHTGAKSPIVSPAGPPPGADSCGTLTPSSADKSSGLVPKSNISPKDLTGILPASPLPPPPQYHLANTSLTSNSFTTNSNSFTNSSNSFTNSSNSFTNSNASTNSNSFTNSTKGTPGPMILKATASSNLTKNPGGLAAFDDLLPSPPTKSLPMAQMNVQAQTQNWAPTGTMQAQNWAATGGMQAQNWGSTGTMQAQNWATPNFNQGFAVNNMNSAGPVNMNSMSINTMNNMTVNMNNLGVNSMNNMGMGSMNNMAMPTMNNMGINSMNNMSMNAINVMNSAILTPRQNVSATQQNPTPVKPLSSSDISDLLS</sequence>
<evidence type="ECO:0000313" key="5">
    <source>
        <dbReference type="RefSeq" id="XP_018014923.1"/>
    </source>
</evidence>
<dbReference type="PANTHER" id="PTHR12984:SF6">
    <property type="entry name" value="SCY1-LIKE PROTEIN 2"/>
    <property type="match status" value="1"/>
</dbReference>
<accession>A0A8B7NML2</accession>
<evidence type="ECO:0000256" key="2">
    <source>
        <dbReference type="SAM" id="MobiDB-lite"/>
    </source>
</evidence>
<feature type="compositionally biased region" description="Low complexity" evidence="2">
    <location>
        <begin position="980"/>
        <end position="990"/>
    </location>
</feature>
<dbReference type="KEGG" id="hazt:108671839"/>
<evidence type="ECO:0000259" key="3">
    <source>
        <dbReference type="PROSITE" id="PS50011"/>
    </source>
</evidence>
<dbReference type="GeneID" id="108671839"/>
<reference evidence="5" key="1">
    <citation type="submission" date="2025-08" db="UniProtKB">
        <authorList>
            <consortium name="RefSeq"/>
        </authorList>
    </citation>
    <scope>IDENTIFICATION</scope>
    <source>
        <tissue evidence="5">Whole organism</tissue>
    </source>
</reference>
<dbReference type="PANTHER" id="PTHR12984">
    <property type="entry name" value="SCY1-RELATED S/T PROTEIN KINASE-LIKE"/>
    <property type="match status" value="1"/>
</dbReference>
<dbReference type="GO" id="GO:0005524">
    <property type="term" value="F:ATP binding"/>
    <property type="evidence" value="ECO:0007669"/>
    <property type="project" value="InterPro"/>
</dbReference>
<dbReference type="Gene3D" id="3.30.200.20">
    <property type="entry name" value="Phosphorylase Kinase, domain 1"/>
    <property type="match status" value="1"/>
</dbReference>
<dbReference type="SUPFAM" id="SSF56112">
    <property type="entry name" value="Protein kinase-like (PK-like)"/>
    <property type="match status" value="1"/>
</dbReference>
<dbReference type="SMART" id="SM00220">
    <property type="entry name" value="S_TKc"/>
    <property type="match status" value="1"/>
</dbReference>
<proteinExistence type="inferred from homology"/>
<dbReference type="InterPro" id="IPR011009">
    <property type="entry name" value="Kinase-like_dom_sf"/>
</dbReference>
<dbReference type="GO" id="GO:0004672">
    <property type="term" value="F:protein kinase activity"/>
    <property type="evidence" value="ECO:0007669"/>
    <property type="project" value="InterPro"/>
</dbReference>
<name>A0A8B7NML2_HYAAZ</name>
<feature type="region of interest" description="Disordered" evidence="2">
    <location>
        <begin position="642"/>
        <end position="664"/>
    </location>
</feature>
<evidence type="ECO:0000313" key="4">
    <source>
        <dbReference type="Proteomes" id="UP000694843"/>
    </source>
</evidence>
<dbReference type="Gene3D" id="1.10.510.10">
    <property type="entry name" value="Transferase(Phosphotransferase) domain 1"/>
    <property type="match status" value="1"/>
</dbReference>
<organism evidence="4 5">
    <name type="scientific">Hyalella azteca</name>
    <name type="common">Amphipod</name>
    <dbReference type="NCBI Taxonomy" id="294128"/>
    <lineage>
        <taxon>Eukaryota</taxon>
        <taxon>Metazoa</taxon>
        <taxon>Ecdysozoa</taxon>
        <taxon>Arthropoda</taxon>
        <taxon>Crustacea</taxon>
        <taxon>Multicrustacea</taxon>
        <taxon>Malacostraca</taxon>
        <taxon>Eumalacostraca</taxon>
        <taxon>Peracarida</taxon>
        <taxon>Amphipoda</taxon>
        <taxon>Senticaudata</taxon>
        <taxon>Talitrida</taxon>
        <taxon>Talitroidea</taxon>
        <taxon>Hyalellidae</taxon>
        <taxon>Hyalella</taxon>
    </lineage>
</organism>
<feature type="compositionally biased region" description="Polar residues" evidence="2">
    <location>
        <begin position="648"/>
        <end position="659"/>
    </location>
</feature>
<feature type="region of interest" description="Disordered" evidence="2">
    <location>
        <begin position="680"/>
        <end position="748"/>
    </location>
</feature>
<keyword evidence="4" id="KW-1185">Reference proteome</keyword>
<dbReference type="CDD" id="cd14011">
    <property type="entry name" value="PK_SCY1_like"/>
    <property type="match status" value="1"/>
</dbReference>
<feature type="region of interest" description="Disordered" evidence="2">
    <location>
        <begin position="967"/>
        <end position="990"/>
    </location>
</feature>
<dbReference type="InterPro" id="IPR016024">
    <property type="entry name" value="ARM-type_fold"/>
</dbReference>
<feature type="compositionally biased region" description="Low complexity" evidence="2">
    <location>
        <begin position="765"/>
        <end position="790"/>
    </location>
</feature>
<feature type="region of interest" description="Disordered" evidence="2">
    <location>
        <begin position="765"/>
        <end position="794"/>
    </location>
</feature>
<dbReference type="OrthoDB" id="79687at2759"/>
<dbReference type="InterPro" id="IPR011989">
    <property type="entry name" value="ARM-like"/>
</dbReference>
<dbReference type="PROSITE" id="PS50011">
    <property type="entry name" value="PROTEIN_KINASE_DOM"/>
    <property type="match status" value="1"/>
</dbReference>
<dbReference type="RefSeq" id="XP_018014923.1">
    <property type="nucleotide sequence ID" value="XM_018159434.2"/>
</dbReference>
<protein>
    <submittedName>
        <fullName evidence="5">SCY1-like protein 2 isoform X1</fullName>
    </submittedName>
</protein>
<gene>
    <name evidence="5" type="primary">LOC108671839</name>
</gene>
<dbReference type="Proteomes" id="UP000694843">
    <property type="component" value="Unplaced"/>
</dbReference>
<dbReference type="InterPro" id="IPR000719">
    <property type="entry name" value="Prot_kinase_dom"/>
</dbReference>
<dbReference type="Gene3D" id="1.25.10.10">
    <property type="entry name" value="Leucine-rich Repeat Variant"/>
    <property type="match status" value="1"/>
</dbReference>
<dbReference type="FunFam" id="3.30.200.20:FF:000179">
    <property type="entry name" value="SCY1 like pseudokinase 2"/>
    <property type="match status" value="1"/>
</dbReference>
<feature type="domain" description="Protein kinase" evidence="3">
    <location>
        <begin position="52"/>
        <end position="345"/>
    </location>
</feature>
<dbReference type="Pfam" id="PF00069">
    <property type="entry name" value="Pkinase"/>
    <property type="match status" value="1"/>
</dbReference>
<comment type="similarity">
    <text evidence="1">Belongs to the protein kinase superfamily.</text>
</comment>